<dbReference type="GO" id="GO:0004134">
    <property type="term" value="F:4-alpha-glucanotransferase activity"/>
    <property type="evidence" value="ECO:0007669"/>
    <property type="project" value="UniProtKB-EC"/>
</dbReference>
<dbReference type="NCBIfam" id="NF011080">
    <property type="entry name" value="PRK14508.1-3"/>
    <property type="match status" value="1"/>
</dbReference>
<organism evidence="11 12">
    <name type="scientific">Pelagicoccus enzymogenes</name>
    <dbReference type="NCBI Taxonomy" id="2773457"/>
    <lineage>
        <taxon>Bacteria</taxon>
        <taxon>Pseudomonadati</taxon>
        <taxon>Verrucomicrobiota</taxon>
        <taxon>Opitutia</taxon>
        <taxon>Puniceicoccales</taxon>
        <taxon>Pelagicoccaceae</taxon>
        <taxon>Pelagicoccus</taxon>
    </lineage>
</organism>
<dbReference type="RefSeq" id="WP_191616309.1">
    <property type="nucleotide sequence ID" value="NZ_JACYFG010000007.1"/>
</dbReference>
<reference evidence="11" key="1">
    <citation type="submission" date="2020-09" db="EMBL/GenBank/DDBJ databases">
        <title>Pelagicoccus enzymogenes sp. nov. with an EPS production, isolated from marine sediment.</title>
        <authorList>
            <person name="Feng X."/>
        </authorList>
    </citation>
    <scope>NUCLEOTIDE SEQUENCE</scope>
    <source>
        <strain evidence="11">NFK12</strain>
    </source>
</reference>
<dbReference type="PANTHER" id="PTHR32438:SF5">
    <property type="entry name" value="4-ALPHA-GLUCANOTRANSFERASE DPE1, CHLOROPLASTIC_AMYLOPLASTIC"/>
    <property type="match status" value="1"/>
</dbReference>
<dbReference type="NCBIfam" id="TIGR00217">
    <property type="entry name" value="malQ"/>
    <property type="match status" value="1"/>
</dbReference>
<dbReference type="Gene3D" id="3.20.20.80">
    <property type="entry name" value="Glycosidases"/>
    <property type="match status" value="1"/>
</dbReference>
<sequence length="516" mass="59212">MKDPLFNWLDHRAAGVLLHPTSLPGEYGIGTLNDHCYRFLDFLEEAGFKYWQICPLGPTGFGDSPYQSFSSFAGNPYLISLNALEAKNLIERDILEELKSLPNGFVDYGGLFNAKWPVLDAVYETFVQGNKKIRPYGSFTAFKKKHSAWLEPYAYFQALKAHFNGKPWYEWPEEVRSFASAQDYPLRKELERKIDAEMFFQYLFEGQWQKVREYANNRGVQVIGDIPIFVALDSADVWQNPEYFQLDPKTFRPIAVAGCPPDYFSADGQLWGNPLYDWDALAKDGNSWWIKRLKRCFELYDVVRIDHFRGFDSYWSIPYGSETARTGEWKKGPGLDFFKSIKKKIKNCKLIAEDLGDLTDDVRILRRDTGLPGMAILQFAFGGEGDNFYLPHNLQSNSVLYPGTHDNNTSLGWYAEASDKERDHIRRYLRVDGSEIGWDLLRTAYKSVSKLVVVPMQDLMSLGSEARFNTPGEAIGNWTWRYLPQQLQALRGDTAAYLRDEAEVSYRDGSPAVNTI</sequence>
<evidence type="ECO:0000256" key="3">
    <source>
        <dbReference type="ARBA" id="ARBA00012560"/>
    </source>
</evidence>
<evidence type="ECO:0000256" key="8">
    <source>
        <dbReference type="ARBA" id="ARBA00031423"/>
    </source>
</evidence>
<dbReference type="Proteomes" id="UP000622317">
    <property type="component" value="Unassembled WGS sequence"/>
</dbReference>
<comment type="catalytic activity">
    <reaction evidence="1 10">
        <text>Transfers a segment of a (1-&gt;4)-alpha-D-glucan to a new position in an acceptor, which may be glucose or a (1-&gt;4)-alpha-D-glucan.</text>
        <dbReference type="EC" id="2.4.1.25"/>
    </reaction>
</comment>
<gene>
    <name evidence="11" type="primary">malQ</name>
    <name evidence="11" type="ORF">IEN85_06680</name>
</gene>
<dbReference type="InterPro" id="IPR003385">
    <property type="entry name" value="Glyco_hydro_77"/>
</dbReference>
<evidence type="ECO:0000256" key="2">
    <source>
        <dbReference type="ARBA" id="ARBA00005684"/>
    </source>
</evidence>
<protein>
    <recommendedName>
        <fullName evidence="4 10">4-alpha-glucanotransferase</fullName>
        <ecNumber evidence="3 10">2.4.1.25</ecNumber>
    </recommendedName>
    <alternativeName>
        <fullName evidence="8 10">Amylomaltase</fullName>
    </alternativeName>
    <alternativeName>
        <fullName evidence="9 10">Disproportionating enzyme</fullName>
    </alternativeName>
</protein>
<accession>A0A927IGY7</accession>
<dbReference type="AlphaFoldDB" id="A0A927IGY7"/>
<evidence type="ECO:0000256" key="1">
    <source>
        <dbReference type="ARBA" id="ARBA00000439"/>
    </source>
</evidence>
<dbReference type="EC" id="2.4.1.25" evidence="3 10"/>
<comment type="caution">
    <text evidence="11">The sequence shown here is derived from an EMBL/GenBank/DDBJ whole genome shotgun (WGS) entry which is preliminary data.</text>
</comment>
<evidence type="ECO:0000313" key="12">
    <source>
        <dbReference type="Proteomes" id="UP000622317"/>
    </source>
</evidence>
<evidence type="ECO:0000256" key="9">
    <source>
        <dbReference type="ARBA" id="ARBA00031501"/>
    </source>
</evidence>
<comment type="similarity">
    <text evidence="2 10">Belongs to the disproportionating enzyme family.</text>
</comment>
<evidence type="ECO:0000256" key="4">
    <source>
        <dbReference type="ARBA" id="ARBA00020295"/>
    </source>
</evidence>
<dbReference type="InterPro" id="IPR017853">
    <property type="entry name" value="GH"/>
</dbReference>
<keyword evidence="6 10" id="KW-0808">Transferase</keyword>
<dbReference type="SUPFAM" id="SSF51445">
    <property type="entry name" value="(Trans)glycosidases"/>
    <property type="match status" value="1"/>
</dbReference>
<evidence type="ECO:0000256" key="10">
    <source>
        <dbReference type="RuleBase" id="RU361207"/>
    </source>
</evidence>
<dbReference type="PANTHER" id="PTHR32438">
    <property type="entry name" value="4-ALPHA-GLUCANOTRANSFERASE DPE1, CHLOROPLASTIC/AMYLOPLASTIC"/>
    <property type="match status" value="1"/>
</dbReference>
<proteinExistence type="inferred from homology"/>
<evidence type="ECO:0000256" key="6">
    <source>
        <dbReference type="ARBA" id="ARBA00022679"/>
    </source>
</evidence>
<dbReference type="Pfam" id="PF02446">
    <property type="entry name" value="Glyco_hydro_77"/>
    <property type="match status" value="1"/>
</dbReference>
<keyword evidence="12" id="KW-1185">Reference proteome</keyword>
<evidence type="ECO:0000256" key="7">
    <source>
        <dbReference type="ARBA" id="ARBA00023277"/>
    </source>
</evidence>
<dbReference type="GO" id="GO:0005975">
    <property type="term" value="P:carbohydrate metabolic process"/>
    <property type="evidence" value="ECO:0007669"/>
    <property type="project" value="InterPro"/>
</dbReference>
<dbReference type="EMBL" id="JACYFG010000007">
    <property type="protein sequence ID" value="MBD5779173.1"/>
    <property type="molecule type" value="Genomic_DNA"/>
</dbReference>
<name>A0A927IGY7_9BACT</name>
<evidence type="ECO:0000256" key="5">
    <source>
        <dbReference type="ARBA" id="ARBA00022676"/>
    </source>
</evidence>
<keyword evidence="5 10" id="KW-0328">Glycosyltransferase</keyword>
<keyword evidence="7 10" id="KW-0119">Carbohydrate metabolism</keyword>
<evidence type="ECO:0000313" key="11">
    <source>
        <dbReference type="EMBL" id="MBD5779173.1"/>
    </source>
</evidence>